<dbReference type="VEuPathDB" id="VectorBase:GBRI042141"/>
<evidence type="ECO:0000256" key="2">
    <source>
        <dbReference type="ARBA" id="ARBA00022898"/>
    </source>
</evidence>
<sequence length="108" mass="11543">MVLPVFADIGQAKPNELEETLPNVESLSVSEVGEVGELQKEHIRKTRSFKIRGGGAEVAVDLILAAVGVVAVILDLAALKIYGPAQTLPHALTLVTDRELICTADREN</sequence>
<comment type="cofactor">
    <cofactor evidence="1">
        <name>pyridoxal 5'-phosphate</name>
        <dbReference type="ChEBI" id="CHEBI:597326"/>
    </cofactor>
</comment>
<organism evidence="3 4">
    <name type="scientific">Glossina brevipalpis</name>
    <dbReference type="NCBI Taxonomy" id="37001"/>
    <lineage>
        <taxon>Eukaryota</taxon>
        <taxon>Metazoa</taxon>
        <taxon>Ecdysozoa</taxon>
        <taxon>Arthropoda</taxon>
        <taxon>Hexapoda</taxon>
        <taxon>Insecta</taxon>
        <taxon>Pterygota</taxon>
        <taxon>Neoptera</taxon>
        <taxon>Endopterygota</taxon>
        <taxon>Diptera</taxon>
        <taxon>Brachycera</taxon>
        <taxon>Muscomorpha</taxon>
        <taxon>Hippoboscoidea</taxon>
        <taxon>Glossinidae</taxon>
        <taxon>Glossina</taxon>
    </lineage>
</organism>
<dbReference type="GO" id="GO:0030170">
    <property type="term" value="F:pyridoxal phosphate binding"/>
    <property type="evidence" value="ECO:0007669"/>
    <property type="project" value="InterPro"/>
</dbReference>
<name>A0A1A9X2Q0_9MUSC</name>
<dbReference type="PROSITE" id="PS00165">
    <property type="entry name" value="DEHYDRATASE_SER_THR"/>
    <property type="match status" value="1"/>
</dbReference>
<keyword evidence="4" id="KW-1185">Reference proteome</keyword>
<reference evidence="3" key="2">
    <citation type="submission" date="2020-05" db="UniProtKB">
        <authorList>
            <consortium name="EnsemblMetazoa"/>
        </authorList>
    </citation>
    <scope>IDENTIFICATION</scope>
    <source>
        <strain evidence="3">IAEA</strain>
    </source>
</reference>
<keyword evidence="2" id="KW-0663">Pyridoxal phosphate</keyword>
<protein>
    <submittedName>
        <fullName evidence="3">Uncharacterized protein</fullName>
    </submittedName>
</protein>
<dbReference type="GO" id="GO:0006520">
    <property type="term" value="P:amino acid metabolic process"/>
    <property type="evidence" value="ECO:0007669"/>
    <property type="project" value="InterPro"/>
</dbReference>
<reference evidence="4" key="1">
    <citation type="submission" date="2014-03" db="EMBL/GenBank/DDBJ databases">
        <authorList>
            <person name="Aksoy S."/>
            <person name="Warren W."/>
            <person name="Wilson R.K."/>
        </authorList>
    </citation>
    <scope>NUCLEOTIDE SEQUENCE [LARGE SCALE GENOMIC DNA]</scope>
    <source>
        <strain evidence="4">IAEA</strain>
    </source>
</reference>
<dbReference type="EnsemblMetazoa" id="GBRI042141-RA">
    <property type="protein sequence ID" value="GBRI042141-PA"/>
    <property type="gene ID" value="GBRI042141"/>
</dbReference>
<dbReference type="InterPro" id="IPR000634">
    <property type="entry name" value="Ser/Thr_deHydtase_PyrdxlP-BS"/>
</dbReference>
<proteinExistence type="predicted"/>
<evidence type="ECO:0000313" key="4">
    <source>
        <dbReference type="Proteomes" id="UP000091820"/>
    </source>
</evidence>
<dbReference type="AlphaFoldDB" id="A0A1A9X2Q0"/>
<evidence type="ECO:0000256" key="1">
    <source>
        <dbReference type="ARBA" id="ARBA00001933"/>
    </source>
</evidence>
<dbReference type="Proteomes" id="UP000091820">
    <property type="component" value="Unassembled WGS sequence"/>
</dbReference>
<evidence type="ECO:0000313" key="3">
    <source>
        <dbReference type="EnsemblMetazoa" id="GBRI042141-PA"/>
    </source>
</evidence>
<accession>A0A1A9X2Q0</accession>